<gene>
    <name evidence="1" type="ORF">EDD18DRAFT_1062246</name>
</gene>
<dbReference type="EMBL" id="JAUEPU010000003">
    <property type="protein sequence ID" value="KAK0504390.1"/>
    <property type="molecule type" value="Genomic_DNA"/>
</dbReference>
<evidence type="ECO:0000313" key="1">
    <source>
        <dbReference type="EMBL" id="KAK0504390.1"/>
    </source>
</evidence>
<feature type="non-terminal residue" evidence="1">
    <location>
        <position position="1"/>
    </location>
</feature>
<dbReference type="AlphaFoldDB" id="A0AA39V3R2"/>
<organism evidence="1 2">
    <name type="scientific">Armillaria luteobubalina</name>
    <dbReference type="NCBI Taxonomy" id="153913"/>
    <lineage>
        <taxon>Eukaryota</taxon>
        <taxon>Fungi</taxon>
        <taxon>Dikarya</taxon>
        <taxon>Basidiomycota</taxon>
        <taxon>Agaricomycotina</taxon>
        <taxon>Agaricomycetes</taxon>
        <taxon>Agaricomycetidae</taxon>
        <taxon>Agaricales</taxon>
        <taxon>Marasmiineae</taxon>
        <taxon>Physalacriaceae</taxon>
        <taxon>Armillaria</taxon>
    </lineage>
</organism>
<proteinExistence type="predicted"/>
<protein>
    <recommendedName>
        <fullName evidence="3">F-box domain-containing protein</fullName>
    </recommendedName>
</protein>
<sequence length="200" mass="23043">QLSERHKCLAQYVSQCRSLFAPIRRLPRDVLGSIFAYVARSARNSFDIGSAPWFLAHICYIWRDVVFTTPLLWANIVVCLPHTRGEVTMLGKHLQFTGECPLDISFSFRDFVPFNDIETFSLILQHSTHWKRMQITFLYDVYTIMQKLSTVAGKLPLLEEIVFLCTRRIGLEIMDTELLVTASSFGEPGFLHSSVFIEYL</sequence>
<comment type="caution">
    <text evidence="1">The sequence shown here is derived from an EMBL/GenBank/DDBJ whole genome shotgun (WGS) entry which is preliminary data.</text>
</comment>
<keyword evidence="2" id="KW-1185">Reference proteome</keyword>
<evidence type="ECO:0000313" key="2">
    <source>
        <dbReference type="Proteomes" id="UP001175228"/>
    </source>
</evidence>
<evidence type="ECO:0008006" key="3">
    <source>
        <dbReference type="Google" id="ProtNLM"/>
    </source>
</evidence>
<name>A0AA39V3R2_9AGAR</name>
<reference evidence="1" key="1">
    <citation type="submission" date="2023-06" db="EMBL/GenBank/DDBJ databases">
        <authorList>
            <consortium name="Lawrence Berkeley National Laboratory"/>
            <person name="Ahrendt S."/>
            <person name="Sahu N."/>
            <person name="Indic B."/>
            <person name="Wong-Bajracharya J."/>
            <person name="Merenyi Z."/>
            <person name="Ke H.-M."/>
            <person name="Monk M."/>
            <person name="Kocsube S."/>
            <person name="Drula E."/>
            <person name="Lipzen A."/>
            <person name="Balint B."/>
            <person name="Henrissat B."/>
            <person name="Andreopoulos B."/>
            <person name="Martin F.M."/>
            <person name="Harder C.B."/>
            <person name="Rigling D."/>
            <person name="Ford K.L."/>
            <person name="Foster G.D."/>
            <person name="Pangilinan J."/>
            <person name="Papanicolaou A."/>
            <person name="Barry K."/>
            <person name="LaButti K."/>
            <person name="Viragh M."/>
            <person name="Koriabine M."/>
            <person name="Yan M."/>
            <person name="Riley R."/>
            <person name="Champramary S."/>
            <person name="Plett K.L."/>
            <person name="Tsai I.J."/>
            <person name="Slot J."/>
            <person name="Sipos G."/>
            <person name="Plett J."/>
            <person name="Nagy L.G."/>
            <person name="Grigoriev I.V."/>
        </authorList>
    </citation>
    <scope>NUCLEOTIDE SEQUENCE</scope>
    <source>
        <strain evidence="1">HWK02</strain>
    </source>
</reference>
<accession>A0AA39V3R2</accession>
<dbReference type="Proteomes" id="UP001175228">
    <property type="component" value="Unassembled WGS sequence"/>
</dbReference>